<reference evidence="1 2" key="1">
    <citation type="journal article" date="2005" name="J. Bacteriol.">
        <title>Insights into genome plasticity and pathogenicity of the plant pathogenic Bacterium Xanthomonas campestris pv. vesicatoria revealed by the complete genome sequence.</title>
        <authorList>
            <person name="Thieme F."/>
            <person name="Koebnik R."/>
            <person name="Bekel T."/>
            <person name="Berger C."/>
            <person name="Boch J."/>
            <person name="Buettner D."/>
            <person name="Caldana C."/>
            <person name="Gaigalat L."/>
            <person name="Goesmann A."/>
            <person name="Kay S."/>
            <person name="Kirchner O."/>
            <person name="Lanz C."/>
            <person name="Linke B."/>
            <person name="McHardy A.C."/>
            <person name="Meyer F."/>
            <person name="Mittenhuber G."/>
            <person name="Nies D.H."/>
            <person name="Niesbach-Kloesgen U."/>
            <person name="Patschkowski T."/>
            <person name="Rueckert C."/>
            <person name="Rupp O."/>
            <person name="Schneicker S."/>
            <person name="Schuster S.C."/>
            <person name="Vorhoelter F.J."/>
            <person name="Weber E."/>
            <person name="Puehler A."/>
            <person name="Bonas U."/>
            <person name="Bartels D."/>
            <person name="Kaiser O."/>
        </authorList>
    </citation>
    <scope>NUCLEOTIDE SEQUENCE [LARGE SCALE GENOMIC DNA]</scope>
    <source>
        <strain evidence="1 2">85-10</strain>
    </source>
</reference>
<dbReference type="EMBL" id="AM039952">
    <property type="protein sequence ID" value="CAJ25495.1"/>
    <property type="molecule type" value="Genomic_DNA"/>
</dbReference>
<dbReference type="Proteomes" id="UP000007069">
    <property type="component" value="Chromosome"/>
</dbReference>
<dbReference type="KEGG" id="xcv:XCV3764"/>
<dbReference type="HOGENOM" id="CLU_3124135_0_0_6"/>
<name>Q3BP18_XANE5</name>
<proteinExistence type="predicted"/>
<protein>
    <submittedName>
        <fullName evidence="1">Uncharacterized protein</fullName>
    </submittedName>
</protein>
<organism evidence="2">
    <name type="scientific">Xanthomonas euvesicatoria pv. vesicatoria (strain 85-10)</name>
    <name type="common">Xanthomonas campestris pv. vesicatoria</name>
    <dbReference type="NCBI Taxonomy" id="316273"/>
    <lineage>
        <taxon>Bacteria</taxon>
        <taxon>Pseudomonadati</taxon>
        <taxon>Pseudomonadota</taxon>
        <taxon>Gammaproteobacteria</taxon>
        <taxon>Lysobacterales</taxon>
        <taxon>Lysobacteraceae</taxon>
        <taxon>Xanthomonas</taxon>
    </lineage>
</organism>
<accession>Q3BP18</accession>
<gene>
    <name evidence="1" type="ordered locus">XCV3764</name>
</gene>
<sequence length="50" mass="5971">MCAFAWWRLQRFVGRILVDAVRRSDRTLSVSKARCTRARQARPQPVLERR</sequence>
<evidence type="ECO:0000313" key="1">
    <source>
        <dbReference type="EMBL" id="CAJ25495.1"/>
    </source>
</evidence>
<evidence type="ECO:0000313" key="2">
    <source>
        <dbReference type="Proteomes" id="UP000007069"/>
    </source>
</evidence>
<dbReference type="AlphaFoldDB" id="Q3BP18"/>